<evidence type="ECO:0000256" key="2">
    <source>
        <dbReference type="ARBA" id="ARBA00022741"/>
    </source>
</evidence>
<dbReference type="GO" id="GO:0016887">
    <property type="term" value="F:ATP hydrolysis activity"/>
    <property type="evidence" value="ECO:0007669"/>
    <property type="project" value="InterPro"/>
</dbReference>
<evidence type="ECO:0000313" key="6">
    <source>
        <dbReference type="EMBL" id="CAB4763725.1"/>
    </source>
</evidence>
<dbReference type="InterPro" id="IPR003593">
    <property type="entry name" value="AAA+_ATPase"/>
</dbReference>
<evidence type="ECO:0000256" key="3">
    <source>
        <dbReference type="ARBA" id="ARBA00022840"/>
    </source>
</evidence>
<dbReference type="InterPro" id="IPR050166">
    <property type="entry name" value="ABC_transporter_ATP-bind"/>
</dbReference>
<keyword evidence="2" id="KW-0547">Nucleotide-binding</keyword>
<dbReference type="PANTHER" id="PTHR42788">
    <property type="entry name" value="TAURINE IMPORT ATP-BINDING PROTEIN-RELATED"/>
    <property type="match status" value="1"/>
</dbReference>
<evidence type="ECO:0000256" key="1">
    <source>
        <dbReference type="ARBA" id="ARBA00022448"/>
    </source>
</evidence>
<evidence type="ECO:0000259" key="4">
    <source>
        <dbReference type="PROSITE" id="PS50893"/>
    </source>
</evidence>
<dbReference type="EMBL" id="CAEZZQ010000002">
    <property type="protein sequence ID" value="CAB4763725.1"/>
    <property type="molecule type" value="Genomic_DNA"/>
</dbReference>
<dbReference type="CDD" id="cd03293">
    <property type="entry name" value="ABC_NrtD_SsuB_transporters"/>
    <property type="match status" value="1"/>
</dbReference>
<dbReference type="EMBL" id="CAEZXW010000001">
    <property type="protein sequence ID" value="CAB4690395.1"/>
    <property type="molecule type" value="Genomic_DNA"/>
</dbReference>
<dbReference type="EMBL" id="CAFBQA010000002">
    <property type="protein sequence ID" value="CAB5033520.1"/>
    <property type="molecule type" value="Genomic_DNA"/>
</dbReference>
<protein>
    <submittedName>
        <fullName evidence="8">Unannotated protein</fullName>
    </submittedName>
</protein>
<dbReference type="InterPro" id="IPR017871">
    <property type="entry name" value="ABC_transporter-like_CS"/>
</dbReference>
<feature type="domain" description="ABC transporter" evidence="4">
    <location>
        <begin position="10"/>
        <end position="241"/>
    </location>
</feature>
<dbReference type="InterPro" id="IPR003439">
    <property type="entry name" value="ABC_transporter-like_ATP-bd"/>
</dbReference>
<organism evidence="8">
    <name type="scientific">freshwater metagenome</name>
    <dbReference type="NCBI Taxonomy" id="449393"/>
    <lineage>
        <taxon>unclassified sequences</taxon>
        <taxon>metagenomes</taxon>
        <taxon>ecological metagenomes</taxon>
    </lineage>
</organism>
<dbReference type="EMBL" id="CAFBQF010000002">
    <property type="protein sequence ID" value="CAB5044156.1"/>
    <property type="molecule type" value="Genomic_DNA"/>
</dbReference>
<dbReference type="SUPFAM" id="SSF52540">
    <property type="entry name" value="P-loop containing nucleoside triphosphate hydrolases"/>
    <property type="match status" value="1"/>
</dbReference>
<keyword evidence="3" id="KW-0067">ATP-binding</keyword>
<dbReference type="PANTHER" id="PTHR42788:SF13">
    <property type="entry name" value="ALIPHATIC SULFONATES IMPORT ATP-BINDING PROTEIN SSUB"/>
    <property type="match status" value="1"/>
</dbReference>
<evidence type="ECO:0000313" key="9">
    <source>
        <dbReference type="EMBL" id="CAB5044156.1"/>
    </source>
</evidence>
<gene>
    <name evidence="5" type="ORF">UFOPK2593_00007</name>
    <name evidence="6" type="ORF">UFOPK2894_00050</name>
    <name evidence="7" type="ORF">UFOPK3492_00031</name>
    <name evidence="8" type="ORF">UFOPK4234_00073</name>
    <name evidence="9" type="ORF">UFOPK4295_00075</name>
</gene>
<name>A0A6J7RZ41_9ZZZZ</name>
<dbReference type="Gene3D" id="3.40.50.300">
    <property type="entry name" value="P-loop containing nucleotide triphosphate hydrolases"/>
    <property type="match status" value="1"/>
</dbReference>
<dbReference type="GO" id="GO:0005524">
    <property type="term" value="F:ATP binding"/>
    <property type="evidence" value="ECO:0007669"/>
    <property type="project" value="UniProtKB-KW"/>
</dbReference>
<dbReference type="Pfam" id="PF00005">
    <property type="entry name" value="ABC_tran"/>
    <property type="match status" value="1"/>
</dbReference>
<proteinExistence type="predicted"/>
<dbReference type="PROSITE" id="PS50893">
    <property type="entry name" value="ABC_TRANSPORTER_2"/>
    <property type="match status" value="1"/>
</dbReference>
<evidence type="ECO:0000313" key="5">
    <source>
        <dbReference type="EMBL" id="CAB4690395.1"/>
    </source>
</evidence>
<sequence>MSHTNGQAIISISNLGKIYETPTSSVHAISDVSFDVEAGEFVSVLGPSGCGKSTLMMIAAGLRTKTSGAIQVNGRDVDGPMDDIGIVFQRDVLLDWANVIDNVMFSIEARKLPTKEYLPNAKRLLDSVGLADFYEARPYELSGGMRQRVSICRALVHDPQLLLMDEPFGALDALTREQMMLDLQSVWLQSKKTVLFITHSIQEAVFLSDRVIVMSPRPGTIDLDLRIDLPRPRSLHIMETPNFNAYMREIRETFEARGVITHV</sequence>
<evidence type="ECO:0000313" key="7">
    <source>
        <dbReference type="EMBL" id="CAB4887418.1"/>
    </source>
</evidence>
<dbReference type="InterPro" id="IPR027417">
    <property type="entry name" value="P-loop_NTPase"/>
</dbReference>
<keyword evidence="1" id="KW-0813">Transport</keyword>
<evidence type="ECO:0000313" key="8">
    <source>
        <dbReference type="EMBL" id="CAB5033520.1"/>
    </source>
</evidence>
<dbReference type="AlphaFoldDB" id="A0A6J7RZ41"/>
<accession>A0A6J7RZ41</accession>
<dbReference type="PROSITE" id="PS00211">
    <property type="entry name" value="ABC_TRANSPORTER_1"/>
    <property type="match status" value="1"/>
</dbReference>
<dbReference type="EMBL" id="CAFBMD010000001">
    <property type="protein sequence ID" value="CAB4887418.1"/>
    <property type="molecule type" value="Genomic_DNA"/>
</dbReference>
<dbReference type="SMART" id="SM00382">
    <property type="entry name" value="AAA"/>
    <property type="match status" value="1"/>
</dbReference>
<reference evidence="8" key="1">
    <citation type="submission" date="2020-05" db="EMBL/GenBank/DDBJ databases">
        <authorList>
            <person name="Chiriac C."/>
            <person name="Salcher M."/>
            <person name="Ghai R."/>
            <person name="Kavagutti S V."/>
        </authorList>
    </citation>
    <scope>NUCLEOTIDE SEQUENCE</scope>
</reference>